<evidence type="ECO:0000313" key="3">
    <source>
        <dbReference type="Proteomes" id="UP000191987"/>
    </source>
</evidence>
<gene>
    <name evidence="2" type="ORF">AGR7C_Cc70042</name>
</gene>
<protein>
    <submittedName>
        <fullName evidence="2">Uncharacterized protein</fullName>
    </submittedName>
</protein>
<evidence type="ECO:0000313" key="2">
    <source>
        <dbReference type="EMBL" id="CUX38482.1"/>
    </source>
</evidence>
<reference evidence="2 3" key="1">
    <citation type="submission" date="2016-01" db="EMBL/GenBank/DDBJ databases">
        <authorList>
            <person name="Oliw E.H."/>
        </authorList>
    </citation>
    <scope>NUCLEOTIDE SEQUENCE [LARGE SCALE GENOMIC DNA]</scope>
    <source>
        <strain evidence="2 3">Zutra 3-1</strain>
    </source>
</reference>
<name>A0A1S7QKS0_9HYPH</name>
<dbReference type="AlphaFoldDB" id="A0A1S7QKS0"/>
<dbReference type="Proteomes" id="UP000191987">
    <property type="component" value="Unassembled WGS sequence"/>
</dbReference>
<proteinExistence type="predicted"/>
<dbReference type="RefSeq" id="WP_080816019.1">
    <property type="nucleotide sequence ID" value="NZ_LT009748.1"/>
</dbReference>
<evidence type="ECO:0000256" key="1">
    <source>
        <dbReference type="SAM" id="MobiDB-lite"/>
    </source>
</evidence>
<feature type="region of interest" description="Disordered" evidence="1">
    <location>
        <begin position="1"/>
        <end position="21"/>
    </location>
</feature>
<dbReference type="EMBL" id="FBWG01000024">
    <property type="protein sequence ID" value="CUX38482.1"/>
    <property type="molecule type" value="Genomic_DNA"/>
</dbReference>
<sequence length="67" mass="7670">MSGFSSKFEVEDRSKSGDWMEGNGQECIDFIVLCRGIPRKDAVSMVTLARFYDELDLTHLELVIRKV</sequence>
<feature type="compositionally biased region" description="Basic and acidic residues" evidence="1">
    <location>
        <begin position="8"/>
        <end position="18"/>
    </location>
</feature>
<organism evidence="2 3">
    <name type="scientific">Agrobacterium deltaense Zutra 3/1</name>
    <dbReference type="NCBI Taxonomy" id="1183427"/>
    <lineage>
        <taxon>Bacteria</taxon>
        <taxon>Pseudomonadati</taxon>
        <taxon>Pseudomonadota</taxon>
        <taxon>Alphaproteobacteria</taxon>
        <taxon>Hyphomicrobiales</taxon>
        <taxon>Rhizobiaceae</taxon>
        <taxon>Rhizobium/Agrobacterium group</taxon>
        <taxon>Agrobacterium</taxon>
    </lineage>
</organism>
<accession>A0A1S7QKS0</accession>